<evidence type="ECO:0000256" key="5">
    <source>
        <dbReference type="SAM" id="SignalP"/>
    </source>
</evidence>
<dbReference type="Gene3D" id="3.40.190.10">
    <property type="entry name" value="Periplasmic binding protein-like II"/>
    <property type="match status" value="2"/>
</dbReference>
<feature type="region of interest" description="Disordered" evidence="4">
    <location>
        <begin position="32"/>
        <end position="52"/>
    </location>
</feature>
<keyword evidence="3 5" id="KW-0732">Signal</keyword>
<name>A0A1I0JHL7_9FIRM</name>
<evidence type="ECO:0000256" key="3">
    <source>
        <dbReference type="ARBA" id="ARBA00022729"/>
    </source>
</evidence>
<keyword evidence="7" id="KW-1185">Reference proteome</keyword>
<comment type="similarity">
    <text evidence="1">Belongs to the bacterial solute-binding protein 1 family.</text>
</comment>
<proteinExistence type="inferred from homology"/>
<feature type="signal peptide" evidence="5">
    <location>
        <begin position="1"/>
        <end position="17"/>
    </location>
</feature>
<dbReference type="GO" id="GO:0015768">
    <property type="term" value="P:maltose transport"/>
    <property type="evidence" value="ECO:0007669"/>
    <property type="project" value="TreeGrafter"/>
</dbReference>
<dbReference type="SUPFAM" id="SSF53850">
    <property type="entry name" value="Periplasmic binding protein-like II"/>
    <property type="match status" value="1"/>
</dbReference>
<accession>A0A1I0JHL7</accession>
<dbReference type="GO" id="GO:1901982">
    <property type="term" value="F:maltose binding"/>
    <property type="evidence" value="ECO:0007669"/>
    <property type="project" value="TreeGrafter"/>
</dbReference>
<keyword evidence="2" id="KW-0813">Transport</keyword>
<evidence type="ECO:0000256" key="4">
    <source>
        <dbReference type="SAM" id="MobiDB-lite"/>
    </source>
</evidence>
<dbReference type="RefSeq" id="WP_092368899.1">
    <property type="nucleotide sequence ID" value="NZ_DAINWJ010000051.1"/>
</dbReference>
<dbReference type="STRING" id="460384.SAMN05216313_12948"/>
<evidence type="ECO:0000313" key="6">
    <source>
        <dbReference type="EMBL" id="SEU08820.1"/>
    </source>
</evidence>
<evidence type="ECO:0000256" key="2">
    <source>
        <dbReference type="ARBA" id="ARBA00022448"/>
    </source>
</evidence>
<dbReference type="AlphaFoldDB" id="A0A1I0JHL7"/>
<dbReference type="PANTHER" id="PTHR30061:SF50">
    <property type="entry name" value="MALTOSE_MALTODEXTRIN-BINDING PERIPLASMIC PROTEIN"/>
    <property type="match status" value="1"/>
</dbReference>
<dbReference type="Pfam" id="PF01547">
    <property type="entry name" value="SBP_bac_1"/>
    <property type="match status" value="1"/>
</dbReference>
<organism evidence="6 7">
    <name type="scientific">Enterocloster lavalensis</name>
    <dbReference type="NCBI Taxonomy" id="460384"/>
    <lineage>
        <taxon>Bacteria</taxon>
        <taxon>Bacillati</taxon>
        <taxon>Bacillota</taxon>
        <taxon>Clostridia</taxon>
        <taxon>Lachnospirales</taxon>
        <taxon>Lachnospiraceae</taxon>
        <taxon>Enterocloster</taxon>
    </lineage>
</organism>
<gene>
    <name evidence="6" type="ORF">SAMN05216313_12948</name>
</gene>
<dbReference type="EMBL" id="FOIM01000029">
    <property type="protein sequence ID" value="SEU08820.1"/>
    <property type="molecule type" value="Genomic_DNA"/>
</dbReference>
<dbReference type="InterPro" id="IPR006059">
    <property type="entry name" value="SBP"/>
</dbReference>
<feature type="chain" id="PRO_5038468482" evidence="5">
    <location>
        <begin position="18"/>
        <end position="448"/>
    </location>
</feature>
<dbReference type="Proteomes" id="UP000198508">
    <property type="component" value="Unassembled WGS sequence"/>
</dbReference>
<sequence>MKRKLAMGLLVGAIALAAAGCGGKTGTDAGTTQAPAGAAGGESAAPESKAAAASGEKRVVTIWYDGTEEESVKRLEPEFEALHPDIDLQFEIVPYSDLSTKEMVACQSAVGPDVMWQSYAWTNSFAKMGLLTSYSPYLEKSEAIDLGNDFDPVALELGTVDGQIYGLPWSMEAMCLVYNKDMFREAGLDPEKPPTNWEELVECAKALTVDKDGDGTIDQYGYGLVGNLTGNTWFRFVPELWSAGGEVANADMTEGTLTSPEAIEAMTHYTGLLTEHHVAPEGSVNNGAAEVRTLFNNKNVAMYVDGQPAVKNIQKDAPDIDVGVALWPGKSGTLNAGLGGYYIATPKNAANPDDAWTFIEYFLSKEVQEYFPISFPANLKARETDRFDDPISKVFAEQLTHTQNFQPLPDTPGAQQIILDAVQSVLTGMSTPEEALQQANDSLNETLK</sequence>
<dbReference type="CDD" id="cd13585">
    <property type="entry name" value="PBP2_TMBP_like"/>
    <property type="match status" value="1"/>
</dbReference>
<reference evidence="7" key="1">
    <citation type="submission" date="2016-10" db="EMBL/GenBank/DDBJ databases">
        <authorList>
            <person name="Varghese N."/>
            <person name="Submissions S."/>
        </authorList>
    </citation>
    <scope>NUCLEOTIDE SEQUENCE [LARGE SCALE GENOMIC DNA]</scope>
    <source>
        <strain evidence="7">NLAE-zl-G277</strain>
    </source>
</reference>
<evidence type="ECO:0000256" key="1">
    <source>
        <dbReference type="ARBA" id="ARBA00008520"/>
    </source>
</evidence>
<evidence type="ECO:0000313" key="7">
    <source>
        <dbReference type="Proteomes" id="UP000198508"/>
    </source>
</evidence>
<dbReference type="PANTHER" id="PTHR30061">
    <property type="entry name" value="MALTOSE-BINDING PERIPLASMIC PROTEIN"/>
    <property type="match status" value="1"/>
</dbReference>
<protein>
    <submittedName>
        <fullName evidence="6">Carbohydrate ABC transporter substrate-binding protein, CUT1 family</fullName>
    </submittedName>
</protein>
<dbReference type="PROSITE" id="PS51257">
    <property type="entry name" value="PROKAR_LIPOPROTEIN"/>
    <property type="match status" value="1"/>
</dbReference>
<dbReference type="GO" id="GO:0042956">
    <property type="term" value="P:maltodextrin transmembrane transport"/>
    <property type="evidence" value="ECO:0007669"/>
    <property type="project" value="TreeGrafter"/>
</dbReference>
<dbReference type="GO" id="GO:0055052">
    <property type="term" value="C:ATP-binding cassette (ABC) transporter complex, substrate-binding subunit-containing"/>
    <property type="evidence" value="ECO:0007669"/>
    <property type="project" value="TreeGrafter"/>
</dbReference>